<dbReference type="EMBL" id="KI964669">
    <property type="protein sequence ID" value="EUC31247.1"/>
    <property type="molecule type" value="Genomic_DNA"/>
</dbReference>
<dbReference type="OrthoDB" id="3730111at2759"/>
<keyword evidence="2" id="KW-0732">Signal</keyword>
<evidence type="ECO:0000256" key="1">
    <source>
        <dbReference type="SAM" id="Coils"/>
    </source>
</evidence>
<protein>
    <recommendedName>
        <fullName evidence="5">Prion-inhibition and propagation HeLo domain-containing protein</fullName>
    </recommendedName>
</protein>
<reference evidence="3 4" key="1">
    <citation type="journal article" date="2013" name="PLoS Genet.">
        <title>Comparative genome structure, secondary metabolite, and effector coding capacity across Cochliobolus pathogens.</title>
        <authorList>
            <person name="Condon B.J."/>
            <person name="Leng Y."/>
            <person name="Wu D."/>
            <person name="Bushley K.E."/>
            <person name="Ohm R.A."/>
            <person name="Otillar R."/>
            <person name="Martin J."/>
            <person name="Schackwitz W."/>
            <person name="Grimwood J."/>
            <person name="MohdZainudin N."/>
            <person name="Xue C."/>
            <person name="Wang R."/>
            <person name="Manning V.A."/>
            <person name="Dhillon B."/>
            <person name="Tu Z.J."/>
            <person name="Steffenson B.J."/>
            <person name="Salamov A."/>
            <person name="Sun H."/>
            <person name="Lowry S."/>
            <person name="LaButti K."/>
            <person name="Han J."/>
            <person name="Copeland A."/>
            <person name="Lindquist E."/>
            <person name="Barry K."/>
            <person name="Schmutz J."/>
            <person name="Baker S.E."/>
            <person name="Ciuffetti L.M."/>
            <person name="Grigoriev I.V."/>
            <person name="Zhong S."/>
            <person name="Turgeon B.G."/>
        </authorList>
    </citation>
    <scope>NUCLEOTIDE SEQUENCE [LARGE SCALE GENOMIC DNA]</scope>
    <source>
        <strain evidence="3 4">26-R-13</strain>
    </source>
</reference>
<dbReference type="PANTHER" id="PTHR40619:SF3">
    <property type="entry name" value="FUNGAL STAND N-TERMINAL GOODBYE DOMAIN-CONTAINING PROTEIN"/>
    <property type="match status" value="1"/>
</dbReference>
<feature type="signal peptide" evidence="2">
    <location>
        <begin position="1"/>
        <end position="15"/>
    </location>
</feature>
<evidence type="ECO:0000256" key="2">
    <source>
        <dbReference type="SAM" id="SignalP"/>
    </source>
</evidence>
<dbReference type="Proteomes" id="UP000053841">
    <property type="component" value="Unassembled WGS sequence"/>
</dbReference>
<name>W6XUY9_COCC2</name>
<evidence type="ECO:0000313" key="4">
    <source>
        <dbReference type="Proteomes" id="UP000053841"/>
    </source>
</evidence>
<dbReference type="KEGG" id="bze:COCCADRAFT_38608"/>
<dbReference type="eggNOG" id="ENOG502SHRF">
    <property type="taxonomic scope" value="Eukaryota"/>
</dbReference>
<dbReference type="AlphaFoldDB" id="W6XUY9"/>
<feature type="chain" id="PRO_5013198166" description="Prion-inhibition and propagation HeLo domain-containing protein" evidence="2">
    <location>
        <begin position="16"/>
        <end position="544"/>
    </location>
</feature>
<sequence length="544" mass="60978">MIPWVLPLMCRAAWCICRRSSPVKQVKDAIYYTLESARAKYQTSGGPVGWIRKVRRKAADNITPGAEATKIASKFVPQDTIATPVVGAVEVILDAVKTASKVRNQVLEGFDGVVPLFSDAELFLSTFQGDANIRNASIELIAATIEAVERAIGFFISNEFLRGGKAFLSGGDYGGSLLNSLNMIEMKARDLMEQADKSHMYQFHMYSQETKRILKQLDYKADILVTGINTIEQLLGDHLQQRDRELEIARQENNRLKAENVILRSTSPMQQSMWAPPPQSAQAPALGWYINQDTLRNMIDTFDLDFFDIAFVTDKKEQLSAKHRARAEQIIHTPLFENWIVSASSSKLLVHWDSHLPRTIADISPLSVFCITLAQSLRSKDRFMSALWFCGCHIDESEPGARTGGHAMIFEPLCNDIDLASLQEGGLEVHIELLSWLVRQLPPQITLFIIVDGAVLFEREQFEDEALKVFASLLRLVVDTSVMASIKVLFTSTPGTHIVRTPFEPEDLILNVDNLPRPAIGSEERMVRELQGELGDDGNCDEWR</sequence>
<dbReference type="GeneID" id="19148800"/>
<dbReference type="HOGENOM" id="CLU_016969_0_0_1"/>
<keyword evidence="1" id="KW-0175">Coiled coil</keyword>
<accession>W6XUY9</accession>
<evidence type="ECO:0000313" key="3">
    <source>
        <dbReference type="EMBL" id="EUC31247.1"/>
    </source>
</evidence>
<feature type="coiled-coil region" evidence="1">
    <location>
        <begin position="239"/>
        <end position="266"/>
    </location>
</feature>
<gene>
    <name evidence="3" type="ORF">COCCADRAFT_38608</name>
</gene>
<organism evidence="3 4">
    <name type="scientific">Cochliobolus carbonum (strain 26-R-13)</name>
    <name type="common">Maize leaf spot fungus</name>
    <name type="synonym">Bipolaris zeicola</name>
    <dbReference type="NCBI Taxonomy" id="930089"/>
    <lineage>
        <taxon>Eukaryota</taxon>
        <taxon>Fungi</taxon>
        <taxon>Dikarya</taxon>
        <taxon>Ascomycota</taxon>
        <taxon>Pezizomycotina</taxon>
        <taxon>Dothideomycetes</taxon>
        <taxon>Pleosporomycetidae</taxon>
        <taxon>Pleosporales</taxon>
        <taxon>Pleosporineae</taxon>
        <taxon>Pleosporaceae</taxon>
        <taxon>Bipolaris</taxon>
    </lineage>
</organism>
<dbReference type="STRING" id="930089.W6XUY9"/>
<evidence type="ECO:0008006" key="5">
    <source>
        <dbReference type="Google" id="ProtNLM"/>
    </source>
</evidence>
<dbReference type="RefSeq" id="XP_007714441.1">
    <property type="nucleotide sequence ID" value="XM_007716251.1"/>
</dbReference>
<proteinExistence type="predicted"/>
<dbReference type="PANTHER" id="PTHR40619">
    <property type="entry name" value="FUNGAL STAND N-TERMINAL GOODBYE DOMAIN-CONTAINING PROTEIN"/>
    <property type="match status" value="1"/>
</dbReference>
<keyword evidence="4" id="KW-1185">Reference proteome</keyword>